<dbReference type="PANTHER" id="PTHR43214:SF43">
    <property type="entry name" value="TWO-COMPONENT RESPONSE REGULATOR"/>
    <property type="match status" value="1"/>
</dbReference>
<dbReference type="SMART" id="SM00448">
    <property type="entry name" value="REC"/>
    <property type="match status" value="1"/>
</dbReference>
<dbReference type="InterPro" id="IPR001789">
    <property type="entry name" value="Sig_transdc_resp-reg_receiver"/>
</dbReference>
<feature type="domain" description="HTH luxR-type" evidence="5">
    <location>
        <begin position="160"/>
        <end position="225"/>
    </location>
</feature>
<name>A0A4P6JZP1_KTERU</name>
<dbReference type="EMBL" id="CP035758">
    <property type="protein sequence ID" value="QBD80973.1"/>
    <property type="molecule type" value="Genomic_DNA"/>
</dbReference>
<feature type="domain" description="Response regulatory" evidence="6">
    <location>
        <begin position="11"/>
        <end position="127"/>
    </location>
</feature>
<dbReference type="GO" id="GO:0006355">
    <property type="term" value="P:regulation of DNA-templated transcription"/>
    <property type="evidence" value="ECO:0007669"/>
    <property type="project" value="InterPro"/>
</dbReference>
<dbReference type="InterPro" id="IPR058245">
    <property type="entry name" value="NreC/VraR/RcsB-like_REC"/>
</dbReference>
<dbReference type="CDD" id="cd17535">
    <property type="entry name" value="REC_NarL-like"/>
    <property type="match status" value="1"/>
</dbReference>
<dbReference type="AlphaFoldDB" id="A0A4P6JZP1"/>
<feature type="region of interest" description="Disordered" evidence="4">
    <location>
        <begin position="147"/>
        <end position="166"/>
    </location>
</feature>
<dbReference type="PROSITE" id="PS00622">
    <property type="entry name" value="HTH_LUXR_1"/>
    <property type="match status" value="1"/>
</dbReference>
<accession>A0A4P6JZP1</accession>
<sequence>MSTEENRATIRVLVADDQQLIRDGIVSLLRLQAGLTVVGSVKNGQEAIEQARALCPDVILMDVRMPGTDGIEATAQILKQQPDCCILMLTTFDDDAYIKGALRGGARGYLFKDMPAADLAKAIIAAVEGIYQLDAAVIEHLISPPAKPQAVTPSVEPGKEDREAPDLTGRERDILRLIARGATNREVARQLFISEGTVKNHLARLFSRLGLRDRTQAVVFAREHGLL</sequence>
<evidence type="ECO:0000313" key="8">
    <source>
        <dbReference type="Proteomes" id="UP000290365"/>
    </source>
</evidence>
<evidence type="ECO:0000256" key="2">
    <source>
        <dbReference type="ARBA" id="ARBA00023125"/>
    </source>
</evidence>
<dbReference type="Pfam" id="PF00072">
    <property type="entry name" value="Response_reg"/>
    <property type="match status" value="1"/>
</dbReference>
<dbReference type="PRINTS" id="PR00038">
    <property type="entry name" value="HTHLUXR"/>
</dbReference>
<dbReference type="InterPro" id="IPR039420">
    <property type="entry name" value="WalR-like"/>
</dbReference>
<feature type="modified residue" description="4-aspartylphosphate" evidence="3">
    <location>
        <position position="62"/>
    </location>
</feature>
<dbReference type="CDD" id="cd06170">
    <property type="entry name" value="LuxR_C_like"/>
    <property type="match status" value="1"/>
</dbReference>
<dbReference type="GO" id="GO:0000160">
    <property type="term" value="P:phosphorelay signal transduction system"/>
    <property type="evidence" value="ECO:0007669"/>
    <property type="project" value="InterPro"/>
</dbReference>
<dbReference type="PANTHER" id="PTHR43214">
    <property type="entry name" value="TWO-COMPONENT RESPONSE REGULATOR"/>
    <property type="match status" value="1"/>
</dbReference>
<dbReference type="RefSeq" id="WP_129892035.1">
    <property type="nucleotide sequence ID" value="NZ_CP035758.1"/>
</dbReference>
<dbReference type="Pfam" id="PF00196">
    <property type="entry name" value="GerE"/>
    <property type="match status" value="1"/>
</dbReference>
<dbReference type="PROSITE" id="PS50110">
    <property type="entry name" value="RESPONSE_REGULATORY"/>
    <property type="match status" value="1"/>
</dbReference>
<evidence type="ECO:0000259" key="5">
    <source>
        <dbReference type="PROSITE" id="PS50043"/>
    </source>
</evidence>
<dbReference type="KEGG" id="kbs:EPA93_35400"/>
<proteinExistence type="predicted"/>
<dbReference type="GO" id="GO:0003677">
    <property type="term" value="F:DNA binding"/>
    <property type="evidence" value="ECO:0007669"/>
    <property type="project" value="UniProtKB-KW"/>
</dbReference>
<evidence type="ECO:0000256" key="4">
    <source>
        <dbReference type="SAM" id="MobiDB-lite"/>
    </source>
</evidence>
<dbReference type="Proteomes" id="UP000290365">
    <property type="component" value="Chromosome"/>
</dbReference>
<keyword evidence="2" id="KW-0238">DNA-binding</keyword>
<feature type="compositionally biased region" description="Basic and acidic residues" evidence="4">
    <location>
        <begin position="157"/>
        <end position="166"/>
    </location>
</feature>
<evidence type="ECO:0000256" key="3">
    <source>
        <dbReference type="PROSITE-ProRule" id="PRU00169"/>
    </source>
</evidence>
<dbReference type="SUPFAM" id="SSF52172">
    <property type="entry name" value="CheY-like"/>
    <property type="match status" value="1"/>
</dbReference>
<dbReference type="InterPro" id="IPR000792">
    <property type="entry name" value="Tscrpt_reg_LuxR_C"/>
</dbReference>
<evidence type="ECO:0000259" key="6">
    <source>
        <dbReference type="PROSITE" id="PS50110"/>
    </source>
</evidence>
<gene>
    <name evidence="7" type="ORF">EPA93_35400</name>
</gene>
<dbReference type="InterPro" id="IPR011006">
    <property type="entry name" value="CheY-like_superfamily"/>
</dbReference>
<protein>
    <submittedName>
        <fullName evidence="7">Response regulator transcription factor</fullName>
    </submittedName>
</protein>
<reference evidence="7 8" key="1">
    <citation type="submission" date="2019-01" db="EMBL/GenBank/DDBJ databases">
        <title>Ktedonosporobacter rubrisoli SCAWS-G2.</title>
        <authorList>
            <person name="Huang Y."/>
            <person name="Yan B."/>
        </authorList>
    </citation>
    <scope>NUCLEOTIDE SEQUENCE [LARGE SCALE GENOMIC DNA]</scope>
    <source>
        <strain evidence="7 8">SCAWS-G2</strain>
    </source>
</reference>
<evidence type="ECO:0000256" key="1">
    <source>
        <dbReference type="ARBA" id="ARBA00022553"/>
    </source>
</evidence>
<organism evidence="7 8">
    <name type="scientific">Ktedonosporobacter rubrisoli</name>
    <dbReference type="NCBI Taxonomy" id="2509675"/>
    <lineage>
        <taxon>Bacteria</taxon>
        <taxon>Bacillati</taxon>
        <taxon>Chloroflexota</taxon>
        <taxon>Ktedonobacteria</taxon>
        <taxon>Ktedonobacterales</taxon>
        <taxon>Ktedonosporobacteraceae</taxon>
        <taxon>Ktedonosporobacter</taxon>
    </lineage>
</organism>
<dbReference type="SMART" id="SM00421">
    <property type="entry name" value="HTH_LUXR"/>
    <property type="match status" value="1"/>
</dbReference>
<dbReference type="Gene3D" id="3.40.50.2300">
    <property type="match status" value="1"/>
</dbReference>
<evidence type="ECO:0000313" key="7">
    <source>
        <dbReference type="EMBL" id="QBD80973.1"/>
    </source>
</evidence>
<keyword evidence="1 3" id="KW-0597">Phosphoprotein</keyword>
<dbReference type="SUPFAM" id="SSF46894">
    <property type="entry name" value="C-terminal effector domain of the bipartite response regulators"/>
    <property type="match status" value="1"/>
</dbReference>
<dbReference type="PROSITE" id="PS50043">
    <property type="entry name" value="HTH_LUXR_2"/>
    <property type="match status" value="1"/>
</dbReference>
<keyword evidence="8" id="KW-1185">Reference proteome</keyword>
<dbReference type="InterPro" id="IPR016032">
    <property type="entry name" value="Sig_transdc_resp-reg_C-effctor"/>
</dbReference>
<dbReference type="OrthoDB" id="9779069at2"/>